<evidence type="ECO:0000256" key="7">
    <source>
        <dbReference type="ARBA" id="ARBA00022824"/>
    </source>
</evidence>
<accession>A0A5K3FT84</accession>
<evidence type="ECO:0000256" key="4">
    <source>
        <dbReference type="ARBA" id="ARBA00021882"/>
    </source>
</evidence>
<evidence type="ECO:0000256" key="1">
    <source>
        <dbReference type="ARBA" id="ARBA00003440"/>
    </source>
</evidence>
<evidence type="ECO:0000256" key="10">
    <source>
        <dbReference type="ARBA" id="ARBA00023180"/>
    </source>
</evidence>
<keyword evidence="10" id="KW-0325">Glycoprotein</keyword>
<evidence type="ECO:0000256" key="5">
    <source>
        <dbReference type="ARBA" id="ARBA00022553"/>
    </source>
</evidence>
<dbReference type="InterPro" id="IPR019130">
    <property type="entry name" value="Macoilin"/>
</dbReference>
<dbReference type="PANTHER" id="PTHR47464:SF2">
    <property type="entry name" value="MACOILIN"/>
    <property type="match status" value="1"/>
</dbReference>
<name>A0A5K3FT84_MESCO</name>
<dbReference type="GO" id="GO:0023041">
    <property type="term" value="P:neuronal signal transduction"/>
    <property type="evidence" value="ECO:0007669"/>
    <property type="project" value="InterPro"/>
</dbReference>
<keyword evidence="7" id="KW-0256">Endoplasmic reticulum</keyword>
<dbReference type="PANTHER" id="PTHR47464">
    <property type="entry name" value="MACOILIN"/>
    <property type="match status" value="1"/>
</dbReference>
<evidence type="ECO:0000256" key="11">
    <source>
        <dbReference type="ARBA" id="ARBA00023242"/>
    </source>
</evidence>
<evidence type="ECO:0000256" key="12">
    <source>
        <dbReference type="ARBA" id="ARBA00031129"/>
    </source>
</evidence>
<evidence type="ECO:0000256" key="3">
    <source>
        <dbReference type="ARBA" id="ARBA00004269"/>
    </source>
</evidence>
<evidence type="ECO:0000256" key="9">
    <source>
        <dbReference type="ARBA" id="ARBA00023136"/>
    </source>
</evidence>
<keyword evidence="11" id="KW-0539">Nucleus</keyword>
<dbReference type="WBParaSite" id="MCU_010345-RB">
    <property type="protein sequence ID" value="MCU_010345-RB"/>
    <property type="gene ID" value="MCU_010345"/>
</dbReference>
<reference evidence="13" key="1">
    <citation type="submission" date="2019-11" db="UniProtKB">
        <authorList>
            <consortium name="WormBaseParasite"/>
        </authorList>
    </citation>
    <scope>IDENTIFICATION</scope>
</reference>
<evidence type="ECO:0000256" key="2">
    <source>
        <dbReference type="ARBA" id="ARBA00004232"/>
    </source>
</evidence>
<evidence type="ECO:0000256" key="8">
    <source>
        <dbReference type="ARBA" id="ARBA00022989"/>
    </source>
</evidence>
<keyword evidence="8" id="KW-1133">Transmembrane helix</keyword>
<protein>
    <recommendedName>
        <fullName evidence="4">Macoilin</fullName>
    </recommendedName>
    <alternativeName>
        <fullName evidence="12">Transmembrane protein 57</fullName>
    </alternativeName>
</protein>
<keyword evidence="5" id="KW-0597">Phosphoprotein</keyword>
<comment type="subcellular location">
    <subcellularLocation>
        <location evidence="2">Nucleus membrane</location>
        <topology evidence="2">Multi-pass membrane protein</topology>
    </subcellularLocation>
    <subcellularLocation>
        <location evidence="3">Rough endoplasmic reticulum membrane</location>
        <topology evidence="3">Multi-pass membrane protein</topology>
    </subcellularLocation>
</comment>
<comment type="function">
    <text evidence="1">Plays a role in the regulation of neuronal activity.</text>
</comment>
<organism evidence="13">
    <name type="scientific">Mesocestoides corti</name>
    <name type="common">Flatworm</name>
    <dbReference type="NCBI Taxonomy" id="53468"/>
    <lineage>
        <taxon>Eukaryota</taxon>
        <taxon>Metazoa</taxon>
        <taxon>Spiralia</taxon>
        <taxon>Lophotrochozoa</taxon>
        <taxon>Platyhelminthes</taxon>
        <taxon>Cestoda</taxon>
        <taxon>Eucestoda</taxon>
        <taxon>Cyclophyllidea</taxon>
        <taxon>Mesocestoididae</taxon>
        <taxon>Mesocestoides</taxon>
    </lineage>
</organism>
<dbReference type="GO" id="GO:0030867">
    <property type="term" value="C:rough endoplasmic reticulum membrane"/>
    <property type="evidence" value="ECO:0007669"/>
    <property type="project" value="UniProtKB-SubCell"/>
</dbReference>
<proteinExistence type="predicted"/>
<evidence type="ECO:0000256" key="6">
    <source>
        <dbReference type="ARBA" id="ARBA00022692"/>
    </source>
</evidence>
<dbReference type="Pfam" id="PF09726">
    <property type="entry name" value="Macoilin"/>
    <property type="match status" value="1"/>
</dbReference>
<keyword evidence="6" id="KW-0812">Transmembrane</keyword>
<dbReference type="GO" id="GO:0031965">
    <property type="term" value="C:nuclear membrane"/>
    <property type="evidence" value="ECO:0007669"/>
    <property type="project" value="UniProtKB-SubCell"/>
</dbReference>
<keyword evidence="9" id="KW-0472">Membrane</keyword>
<dbReference type="AlphaFoldDB" id="A0A5K3FT84"/>
<sequence>MADGRRNRRMQEGMQEACPCVCVHAVTAETLTAQCGGPRSPTLRPLLGLWGALDEAKWLLTRFEPRRITPERGVCVPTVAMCFLFLYVEVAVRLRDPKTIPLSVDLCRPFAAHCHPHALCLSPFRFFCVFIRGTTALTSVLSQVGQSV</sequence>
<evidence type="ECO:0000313" key="13">
    <source>
        <dbReference type="WBParaSite" id="MCU_010345-RB"/>
    </source>
</evidence>